<dbReference type="PANTHER" id="PTHR37241:SF1">
    <property type="entry name" value="NEUROFILAMENT HEAVY PROTEIN"/>
    <property type="match status" value="1"/>
</dbReference>
<accession>A0A7J7HG19</accession>
<protein>
    <submittedName>
        <fullName evidence="2">Uncharacterized protein</fullName>
    </submittedName>
</protein>
<dbReference type="EMBL" id="JACBKZ010000004">
    <property type="protein sequence ID" value="KAF5951171.1"/>
    <property type="molecule type" value="Genomic_DNA"/>
</dbReference>
<comment type="caution">
    <text evidence="2">The sequence shown here is derived from an EMBL/GenBank/DDBJ whole genome shotgun (WGS) entry which is preliminary data.</text>
</comment>
<gene>
    <name evidence="2" type="ORF">HYC85_009115</name>
</gene>
<dbReference type="PANTHER" id="PTHR37241">
    <property type="entry name" value="NEUROFILAMENT HEAVY PROTEIN"/>
    <property type="match status" value="1"/>
</dbReference>
<organism evidence="2 3">
    <name type="scientific">Camellia sinensis</name>
    <name type="common">Tea plant</name>
    <name type="synonym">Thea sinensis</name>
    <dbReference type="NCBI Taxonomy" id="4442"/>
    <lineage>
        <taxon>Eukaryota</taxon>
        <taxon>Viridiplantae</taxon>
        <taxon>Streptophyta</taxon>
        <taxon>Embryophyta</taxon>
        <taxon>Tracheophyta</taxon>
        <taxon>Spermatophyta</taxon>
        <taxon>Magnoliopsida</taxon>
        <taxon>eudicotyledons</taxon>
        <taxon>Gunneridae</taxon>
        <taxon>Pentapetalae</taxon>
        <taxon>asterids</taxon>
        <taxon>Ericales</taxon>
        <taxon>Theaceae</taxon>
        <taxon>Camellia</taxon>
    </lineage>
</organism>
<dbReference type="Proteomes" id="UP000593564">
    <property type="component" value="Unassembled WGS sequence"/>
</dbReference>
<reference evidence="2 3" key="2">
    <citation type="submission" date="2020-07" db="EMBL/GenBank/DDBJ databases">
        <title>Genome assembly of wild tea tree DASZ reveals pedigree and selection history of tea varieties.</title>
        <authorList>
            <person name="Zhang W."/>
        </authorList>
    </citation>
    <scope>NUCLEOTIDE SEQUENCE [LARGE SCALE GENOMIC DNA]</scope>
    <source>
        <strain evidence="3">cv. G240</strain>
        <tissue evidence="2">Leaf</tissue>
    </source>
</reference>
<evidence type="ECO:0000313" key="2">
    <source>
        <dbReference type="EMBL" id="KAF5951171.1"/>
    </source>
</evidence>
<proteinExistence type="predicted"/>
<feature type="region of interest" description="Disordered" evidence="1">
    <location>
        <begin position="1"/>
        <end position="35"/>
    </location>
</feature>
<reference evidence="3" key="1">
    <citation type="journal article" date="2020" name="Nat. Commun.">
        <title>Genome assembly of wild tea tree DASZ reveals pedigree and selection history of tea varieties.</title>
        <authorList>
            <person name="Zhang W."/>
            <person name="Zhang Y."/>
            <person name="Qiu H."/>
            <person name="Guo Y."/>
            <person name="Wan H."/>
            <person name="Zhang X."/>
            <person name="Scossa F."/>
            <person name="Alseekh S."/>
            <person name="Zhang Q."/>
            <person name="Wang P."/>
            <person name="Xu L."/>
            <person name="Schmidt M.H."/>
            <person name="Jia X."/>
            <person name="Li D."/>
            <person name="Zhu A."/>
            <person name="Guo F."/>
            <person name="Chen W."/>
            <person name="Ni D."/>
            <person name="Usadel B."/>
            <person name="Fernie A.R."/>
            <person name="Wen W."/>
        </authorList>
    </citation>
    <scope>NUCLEOTIDE SEQUENCE [LARGE SCALE GENOMIC DNA]</scope>
    <source>
        <strain evidence="3">cv. G240</strain>
    </source>
</reference>
<evidence type="ECO:0000313" key="3">
    <source>
        <dbReference type="Proteomes" id="UP000593564"/>
    </source>
</evidence>
<feature type="region of interest" description="Disordered" evidence="1">
    <location>
        <begin position="176"/>
        <end position="201"/>
    </location>
</feature>
<evidence type="ECO:0000256" key="1">
    <source>
        <dbReference type="SAM" id="MobiDB-lite"/>
    </source>
</evidence>
<dbReference type="AlphaFoldDB" id="A0A7J7HG19"/>
<sequence length="293" mass="32958">MKTEVVGRRRSYTRRSKSPSSWTSQPPPIPTLPRIVTGSVCVSDEMHEVSDKMNECDQKHEEEMDPEVISKNFVLQVMVARSPNIRLHKALNKKASRNKNCLPSPNSFRSVQNPKPTSIAERMNTMVAKALVFQSPKKVISVKTSSELRTPLTKIGEGMKRLEISSQRKRILGYSNKSSKDIKHNPDKSLPFNPSGRKLSAYNKDKSKAKELFRPPNCEEKGNRSLRCIEKGNKHCNSMPTETVENDSSGMAIDMKSRDSLVFGSSRITKGNVFEEWLLTEETSGNLDTTNST</sequence>
<keyword evidence="3" id="KW-1185">Reference proteome</keyword>
<feature type="compositionally biased region" description="Basic and acidic residues" evidence="1">
    <location>
        <begin position="178"/>
        <end position="187"/>
    </location>
</feature>
<name>A0A7J7HG19_CAMSI</name>
<feature type="compositionally biased region" description="Basic residues" evidence="1">
    <location>
        <begin position="8"/>
        <end position="17"/>
    </location>
</feature>